<sequence length="207" mass="23007">MQITPRVVAQARPLLNFIAQPESGGDYNIVWGGIKSKHRPRQLTSMTIGEVLAWQDSIDPLYMSEAAGKYQILEDTLRGLYRDAGMSVTDMFDEGGQDRLATTLLFRRGYQDYLQGKLSLEKFCNSLAKEWASLPVVTDVRRGTRVVRKGQSYYAGDSLNKAHVSVGDFMDAVRKAKQAPAPEPAQEVPSQGIWAALVSFFLSIFGK</sequence>
<dbReference type="AlphaFoldDB" id="A0A1X7ABB5"/>
<name>A0A1X7ABB5_9RHOB</name>
<dbReference type="InterPro" id="IPR023346">
    <property type="entry name" value="Lysozyme-like_dom_sf"/>
</dbReference>
<dbReference type="OrthoDB" id="7851400at2"/>
<accession>A0A1X7ABB5</accession>
<organism evidence="1 2">
    <name type="scientific">Roseivivax jejudonensis</name>
    <dbReference type="NCBI Taxonomy" id="1529041"/>
    <lineage>
        <taxon>Bacteria</taxon>
        <taxon>Pseudomonadati</taxon>
        <taxon>Pseudomonadota</taxon>
        <taxon>Alphaproteobacteria</taxon>
        <taxon>Rhodobacterales</taxon>
        <taxon>Roseobacteraceae</taxon>
        <taxon>Roseivivax</taxon>
    </lineage>
</organism>
<evidence type="ECO:0000313" key="1">
    <source>
        <dbReference type="EMBL" id="SLN74721.1"/>
    </source>
</evidence>
<dbReference type="Proteomes" id="UP000193570">
    <property type="component" value="Unassembled WGS sequence"/>
</dbReference>
<gene>
    <name evidence="1" type="ORF">ROJ8625_04086</name>
</gene>
<dbReference type="Gene3D" id="1.10.530.10">
    <property type="match status" value="1"/>
</dbReference>
<dbReference type="EMBL" id="FWFK01000011">
    <property type="protein sequence ID" value="SLN74721.1"/>
    <property type="molecule type" value="Genomic_DNA"/>
</dbReference>
<reference evidence="1 2" key="1">
    <citation type="submission" date="2017-03" db="EMBL/GenBank/DDBJ databases">
        <authorList>
            <person name="Afonso C.L."/>
            <person name="Miller P.J."/>
            <person name="Scott M.A."/>
            <person name="Spackman E."/>
            <person name="Goraichik I."/>
            <person name="Dimitrov K.M."/>
            <person name="Suarez D.L."/>
            <person name="Swayne D.E."/>
        </authorList>
    </citation>
    <scope>NUCLEOTIDE SEQUENCE [LARGE SCALE GENOMIC DNA]</scope>
    <source>
        <strain evidence="1 2">CECT 8625</strain>
    </source>
</reference>
<dbReference type="SUPFAM" id="SSF53955">
    <property type="entry name" value="Lysozyme-like"/>
    <property type="match status" value="1"/>
</dbReference>
<protein>
    <submittedName>
        <fullName evidence="1">Uncharacterized protein</fullName>
    </submittedName>
</protein>
<proteinExistence type="predicted"/>
<dbReference type="RefSeq" id="WP_085793733.1">
    <property type="nucleotide sequence ID" value="NZ_FWFK01000011.1"/>
</dbReference>
<evidence type="ECO:0000313" key="2">
    <source>
        <dbReference type="Proteomes" id="UP000193570"/>
    </source>
</evidence>
<keyword evidence="2" id="KW-1185">Reference proteome</keyword>